<feature type="compositionally biased region" description="Basic and acidic residues" evidence="1">
    <location>
        <begin position="522"/>
        <end position="532"/>
    </location>
</feature>
<evidence type="ECO:0000256" key="1">
    <source>
        <dbReference type="SAM" id="MobiDB-lite"/>
    </source>
</evidence>
<evidence type="ECO:0000313" key="3">
    <source>
        <dbReference type="Proteomes" id="UP000252995"/>
    </source>
</evidence>
<reference evidence="2 3" key="1">
    <citation type="submission" date="2018-06" db="EMBL/GenBank/DDBJ databases">
        <title>Freshwater and sediment microbial communities from various areas in North America, analyzing microbe dynamics in response to fracking.</title>
        <authorList>
            <person name="Lamendella R."/>
        </authorList>
    </citation>
    <scope>NUCLEOTIDE SEQUENCE [LARGE SCALE GENOMIC DNA]</scope>
    <source>
        <strain evidence="2 3">114J</strain>
    </source>
</reference>
<proteinExistence type="predicted"/>
<comment type="caution">
    <text evidence="2">The sequence shown here is derived from an EMBL/GenBank/DDBJ whole genome shotgun (WGS) entry which is preliminary data.</text>
</comment>
<name>A0A366GSP7_9GAMM</name>
<dbReference type="NCBIfam" id="NF041940">
    <property type="entry name" value="choice_anch_X"/>
    <property type="match status" value="1"/>
</dbReference>
<organism evidence="2 3">
    <name type="scientific">Marinobacter pelagius</name>
    <dbReference type="NCBI Taxonomy" id="379482"/>
    <lineage>
        <taxon>Bacteria</taxon>
        <taxon>Pseudomonadati</taxon>
        <taxon>Pseudomonadota</taxon>
        <taxon>Gammaproteobacteria</taxon>
        <taxon>Pseudomonadales</taxon>
        <taxon>Marinobacteraceae</taxon>
        <taxon>Marinobacter</taxon>
    </lineage>
</organism>
<dbReference type="Proteomes" id="UP000252995">
    <property type="component" value="Unassembled WGS sequence"/>
</dbReference>
<protein>
    <submittedName>
        <fullName evidence="2">Uncharacterized protein</fullName>
    </submittedName>
</protein>
<feature type="region of interest" description="Disordered" evidence="1">
    <location>
        <begin position="512"/>
        <end position="532"/>
    </location>
</feature>
<sequence>MLPLVQSFHIPSGAVVQDNFHVENRSVNMMAVNVESNGLTILLPDGTAIDESNAASYAFTWTNSENPSNGVNTVSVTSEDAPVGDYGFIVSSDSNASVFSVTETPSPSFSTFIGSEQSTAEPGRYFAIAMALTNSGSPALGATISAEILDDDGLVLDTLQLADDGTAPDSRQNDGVYTAVSAVAQEGKYSVRYVVEWSGHKGRVVKPLRVSSSTFGLTGEFDSETVDVNGNGLVDSLKLTFIESQERDNAEHTITARLTDADGQTIDAARAVYSSNEPLSVEFSAESLKKLGEHPWTISFVGLMRIAEPLGYLTDIGTVNVDPSVIESPALTVTGVISDRGIDENDDGIFEKLEVSVEIITREAGYYGLSTDLRGSENELVSDDGKASIYLSTGSNTVTLSFLGSDIGGVGASGPFKVTNFLIYPNFNSGENVAGLMDYVGDTSGYSCSQFVGCGSDMQAEIRRIALALCTVHKKQLLAKLKQIEGMARGKPEVADHQMQGLYTRAKALEKSGSCPPATGWKGDRPLVKNAD</sequence>
<accession>A0A366GSP7</accession>
<gene>
    <name evidence="2" type="ORF">DET50_10713</name>
</gene>
<dbReference type="AlphaFoldDB" id="A0A366GSP7"/>
<evidence type="ECO:0000313" key="2">
    <source>
        <dbReference type="EMBL" id="RBP30599.1"/>
    </source>
</evidence>
<dbReference type="EMBL" id="QNRO01000007">
    <property type="protein sequence ID" value="RBP30599.1"/>
    <property type="molecule type" value="Genomic_DNA"/>
</dbReference>